<dbReference type="EMBL" id="ATLV01018276">
    <property type="status" value="NOT_ANNOTATED_CDS"/>
    <property type="molecule type" value="Genomic_DNA"/>
</dbReference>
<dbReference type="EMBL" id="KE525226">
    <property type="protein sequence ID" value="KFB42885.1"/>
    <property type="molecule type" value="Genomic_DNA"/>
</dbReference>
<evidence type="ECO:0000313" key="2">
    <source>
        <dbReference type="EnsemblMetazoa" id="ASIC010640-PA"/>
    </source>
</evidence>
<accession>A0A084VY41</accession>
<proteinExistence type="predicted"/>
<evidence type="ECO:0000313" key="3">
    <source>
        <dbReference type="Proteomes" id="UP000030765"/>
    </source>
</evidence>
<dbReference type="Proteomes" id="UP000030765">
    <property type="component" value="Unassembled WGS sequence"/>
</dbReference>
<name>A0A084VY41_ANOSI</name>
<dbReference type="EnsemblMetazoa" id="ASIC010640-RA">
    <property type="protein sequence ID" value="ASIC010640-PA"/>
    <property type="gene ID" value="ASIC010640"/>
</dbReference>
<reference evidence="1 3" key="1">
    <citation type="journal article" date="2014" name="BMC Genomics">
        <title>Genome sequence of Anopheles sinensis provides insight into genetics basis of mosquito competence for malaria parasites.</title>
        <authorList>
            <person name="Zhou D."/>
            <person name="Zhang D."/>
            <person name="Ding G."/>
            <person name="Shi L."/>
            <person name="Hou Q."/>
            <person name="Ye Y."/>
            <person name="Xu Y."/>
            <person name="Zhou H."/>
            <person name="Xiong C."/>
            <person name="Li S."/>
            <person name="Yu J."/>
            <person name="Hong S."/>
            <person name="Yu X."/>
            <person name="Zou P."/>
            <person name="Chen C."/>
            <person name="Chang X."/>
            <person name="Wang W."/>
            <person name="Lv Y."/>
            <person name="Sun Y."/>
            <person name="Ma L."/>
            <person name="Shen B."/>
            <person name="Zhu C."/>
        </authorList>
    </citation>
    <scope>NUCLEOTIDE SEQUENCE [LARGE SCALE GENOMIC DNA]</scope>
</reference>
<dbReference type="AlphaFoldDB" id="A0A084VY41"/>
<sequence length="111" mass="12167">MVGGLVNKSIGRWTGTGRNIIFSGFELDYLCLSPISIVLQLPQDHLRMGLARTAAISRLVIAVDTKEHGVRPKNLLQAVTVTDVYETDIVDHGDYQPLVYPPDDFKSGPSS</sequence>
<gene>
    <name evidence="1" type="ORF">ZHAS_00010640</name>
</gene>
<keyword evidence="3" id="KW-1185">Reference proteome</keyword>
<organism evidence="1">
    <name type="scientific">Anopheles sinensis</name>
    <name type="common">Mosquito</name>
    <dbReference type="NCBI Taxonomy" id="74873"/>
    <lineage>
        <taxon>Eukaryota</taxon>
        <taxon>Metazoa</taxon>
        <taxon>Ecdysozoa</taxon>
        <taxon>Arthropoda</taxon>
        <taxon>Hexapoda</taxon>
        <taxon>Insecta</taxon>
        <taxon>Pterygota</taxon>
        <taxon>Neoptera</taxon>
        <taxon>Endopterygota</taxon>
        <taxon>Diptera</taxon>
        <taxon>Nematocera</taxon>
        <taxon>Culicoidea</taxon>
        <taxon>Culicidae</taxon>
        <taxon>Anophelinae</taxon>
        <taxon>Anopheles</taxon>
    </lineage>
</organism>
<protein>
    <submittedName>
        <fullName evidence="1 2">Uncharacterized protein</fullName>
    </submittedName>
</protein>
<dbReference type="VEuPathDB" id="VectorBase:ASIC010640"/>
<reference evidence="2" key="2">
    <citation type="submission" date="2020-05" db="UniProtKB">
        <authorList>
            <consortium name="EnsemblMetazoa"/>
        </authorList>
    </citation>
    <scope>IDENTIFICATION</scope>
</reference>
<evidence type="ECO:0000313" key="1">
    <source>
        <dbReference type="EMBL" id="KFB42885.1"/>
    </source>
</evidence>